<proteinExistence type="predicted"/>
<dbReference type="AlphaFoldDB" id="A0AB34KTZ2"/>
<name>A0AB34KTZ2_9PEZI</name>
<sequence length="297" mass="30584">MSEIALTTVFTPPASCLDNSFTLYGANVYVKDVKVKSTECYPSGFRAIWSKNLPFSPGQCPLNYAIASSTTSYGTNNVTAALCCPSSMTAHGGGELGCFTHVDSPTSLALPTGGTIVQDVMLGVHGIFVAWASSDSLVPHSTAAIATATSTSASLTTTISPSSSSTSTGTSLSPSGTTSERPNSTSSNAAEANSSPNLTTDPTPKLTPSTIIGISAGAVAGALGLIGLTALAVLCRRRQRRRLSNENLEVRVFDSATEFYDDKRRWSVASSDVAGAVGVAEADSRPVVEGRAELEGD</sequence>
<evidence type="ECO:0000256" key="1">
    <source>
        <dbReference type="SAM" id="MobiDB-lite"/>
    </source>
</evidence>
<protein>
    <submittedName>
        <fullName evidence="3">Uncharacterized protein</fullName>
    </submittedName>
</protein>
<dbReference type="Proteomes" id="UP000803884">
    <property type="component" value="Unassembled WGS sequence"/>
</dbReference>
<comment type="caution">
    <text evidence="3">The sequence shown here is derived from an EMBL/GenBank/DDBJ whole genome shotgun (WGS) entry which is preliminary data.</text>
</comment>
<dbReference type="RefSeq" id="XP_069229744.1">
    <property type="nucleotide sequence ID" value="XM_069373135.1"/>
</dbReference>
<organism evidence="3 4">
    <name type="scientific">Cladosporium halotolerans</name>
    <dbReference type="NCBI Taxonomy" id="1052096"/>
    <lineage>
        <taxon>Eukaryota</taxon>
        <taxon>Fungi</taxon>
        <taxon>Dikarya</taxon>
        <taxon>Ascomycota</taxon>
        <taxon>Pezizomycotina</taxon>
        <taxon>Dothideomycetes</taxon>
        <taxon>Dothideomycetidae</taxon>
        <taxon>Cladosporiales</taxon>
        <taxon>Cladosporiaceae</taxon>
        <taxon>Cladosporium</taxon>
    </lineage>
</organism>
<evidence type="ECO:0000256" key="2">
    <source>
        <dbReference type="SAM" id="Phobius"/>
    </source>
</evidence>
<evidence type="ECO:0000313" key="3">
    <source>
        <dbReference type="EMBL" id="KAL1586639.1"/>
    </source>
</evidence>
<gene>
    <name evidence="3" type="ORF">WHR41_04529</name>
</gene>
<keyword evidence="4" id="KW-1185">Reference proteome</keyword>
<accession>A0AB34KTZ2</accession>
<reference evidence="3 4" key="1">
    <citation type="journal article" date="2020" name="Microbiol. Resour. Announc.">
        <title>Draft Genome Sequence of a Cladosporium Species Isolated from the Mesophotic Ascidian Didemnum maculosum.</title>
        <authorList>
            <person name="Gioti A."/>
            <person name="Siaperas R."/>
            <person name="Nikolaivits E."/>
            <person name="Le Goff G."/>
            <person name="Ouazzani J."/>
            <person name="Kotoulas G."/>
            <person name="Topakas E."/>
        </authorList>
    </citation>
    <scope>NUCLEOTIDE SEQUENCE [LARGE SCALE GENOMIC DNA]</scope>
    <source>
        <strain evidence="3 4">TM138-S3</strain>
    </source>
</reference>
<feature type="region of interest" description="Disordered" evidence="1">
    <location>
        <begin position="155"/>
        <end position="204"/>
    </location>
</feature>
<keyword evidence="2" id="KW-1133">Transmembrane helix</keyword>
<keyword evidence="2" id="KW-0812">Transmembrane</keyword>
<keyword evidence="2" id="KW-0472">Membrane</keyword>
<dbReference type="GeneID" id="96005973"/>
<dbReference type="EMBL" id="JAAQHG020000013">
    <property type="protein sequence ID" value="KAL1586639.1"/>
    <property type="molecule type" value="Genomic_DNA"/>
</dbReference>
<evidence type="ECO:0000313" key="4">
    <source>
        <dbReference type="Proteomes" id="UP000803884"/>
    </source>
</evidence>
<feature type="compositionally biased region" description="Low complexity" evidence="1">
    <location>
        <begin position="155"/>
        <end position="195"/>
    </location>
</feature>
<feature type="transmembrane region" description="Helical" evidence="2">
    <location>
        <begin position="211"/>
        <end position="234"/>
    </location>
</feature>